<accession>A0ABW3P4U6</accession>
<dbReference type="EMBL" id="JBHTLS010000132">
    <property type="protein sequence ID" value="MFD1106414.1"/>
    <property type="molecule type" value="Genomic_DNA"/>
</dbReference>
<feature type="transmembrane region" description="Helical" evidence="1">
    <location>
        <begin position="13"/>
        <end position="39"/>
    </location>
</feature>
<dbReference type="RefSeq" id="WP_380913091.1">
    <property type="nucleotide sequence ID" value="NZ_JBHTLS010000132.1"/>
</dbReference>
<reference evidence="3" key="1">
    <citation type="journal article" date="2019" name="Int. J. Syst. Evol. Microbiol.">
        <title>The Global Catalogue of Microorganisms (GCM) 10K type strain sequencing project: providing services to taxonomists for standard genome sequencing and annotation.</title>
        <authorList>
            <consortium name="The Broad Institute Genomics Platform"/>
            <consortium name="The Broad Institute Genome Sequencing Center for Infectious Disease"/>
            <person name="Wu L."/>
            <person name="Ma J."/>
        </authorList>
    </citation>
    <scope>NUCLEOTIDE SEQUENCE [LARGE SCALE GENOMIC DNA]</scope>
    <source>
        <strain evidence="3">CCUG 54329</strain>
    </source>
</reference>
<dbReference type="Pfam" id="PF13318">
    <property type="entry name" value="AtzG-like"/>
    <property type="match status" value="1"/>
</dbReference>
<comment type="caution">
    <text evidence="2">The sequence shown here is derived from an EMBL/GenBank/DDBJ whole genome shotgun (WGS) entry which is preliminary data.</text>
</comment>
<keyword evidence="3" id="KW-1185">Reference proteome</keyword>
<protein>
    <submittedName>
        <fullName evidence="2">AtzG-like protein</fullName>
    </submittedName>
</protein>
<evidence type="ECO:0000313" key="2">
    <source>
        <dbReference type="EMBL" id="MFD1106414.1"/>
    </source>
</evidence>
<proteinExistence type="predicted"/>
<keyword evidence="1" id="KW-0812">Transmembrane</keyword>
<organism evidence="2 3">
    <name type="scientific">Sphingobium olei</name>
    <dbReference type="NCBI Taxonomy" id="420955"/>
    <lineage>
        <taxon>Bacteria</taxon>
        <taxon>Pseudomonadati</taxon>
        <taxon>Pseudomonadota</taxon>
        <taxon>Alphaproteobacteria</taxon>
        <taxon>Sphingomonadales</taxon>
        <taxon>Sphingomonadaceae</taxon>
        <taxon>Sphingobium</taxon>
    </lineage>
</organism>
<dbReference type="InterPro" id="IPR025148">
    <property type="entry name" value="AtzG-like"/>
</dbReference>
<gene>
    <name evidence="2" type="ORF">ACFQ24_16240</name>
</gene>
<keyword evidence="1" id="KW-0472">Membrane</keyword>
<dbReference type="Proteomes" id="UP001597203">
    <property type="component" value="Unassembled WGS sequence"/>
</dbReference>
<keyword evidence="1" id="KW-1133">Transmembrane helix</keyword>
<sequence>MEEPRIPLTEDEVLAAAAMLDLPILAACMPGVLANLALLDRHARTLLAQGGTECE</sequence>
<name>A0ABW3P4U6_9SPHN</name>
<evidence type="ECO:0000313" key="3">
    <source>
        <dbReference type="Proteomes" id="UP001597203"/>
    </source>
</evidence>
<evidence type="ECO:0000256" key="1">
    <source>
        <dbReference type="SAM" id="Phobius"/>
    </source>
</evidence>